<name>A0A094YUK3_ALKAL</name>
<dbReference type="EMBL" id="ALPT02000035">
    <property type="protein sequence ID" value="KGA97182.1"/>
    <property type="molecule type" value="Genomic_DNA"/>
</dbReference>
<evidence type="ECO:0000313" key="4">
    <source>
        <dbReference type="Proteomes" id="UP000297014"/>
    </source>
</evidence>
<comment type="caution">
    <text evidence="1">The sequence shown here is derived from an EMBL/GenBank/DDBJ whole genome shotgun (WGS) entry which is preliminary data.</text>
</comment>
<evidence type="ECO:0000313" key="1">
    <source>
        <dbReference type="EMBL" id="KGA97182.1"/>
    </source>
</evidence>
<dbReference type="Proteomes" id="UP000002754">
    <property type="component" value="Unassembled WGS sequence"/>
</dbReference>
<keyword evidence="3" id="KW-1185">Reference proteome</keyword>
<organism evidence="1 3">
    <name type="scientific">Alkalihalobacillus alcalophilus ATCC 27647 = CGMCC 1.3604</name>
    <dbReference type="NCBI Taxonomy" id="1218173"/>
    <lineage>
        <taxon>Bacteria</taxon>
        <taxon>Bacillati</taxon>
        <taxon>Bacillota</taxon>
        <taxon>Bacilli</taxon>
        <taxon>Bacillales</taxon>
        <taxon>Bacillaceae</taxon>
        <taxon>Alkalihalobacillus</taxon>
    </lineage>
</organism>
<dbReference type="EMBL" id="JALP01000264">
    <property type="protein sequence ID" value="THG89103.1"/>
    <property type="molecule type" value="Genomic_DNA"/>
</dbReference>
<reference evidence="1 3" key="1">
    <citation type="journal article" date="2014" name="Genome Announc.">
        <title>Draft Genome Sequence of Bacillus alcalophilus AV1934, a Classic Alkaliphile Isolated from Human Feces in 1934.</title>
        <authorList>
            <person name="Attie O."/>
            <person name="Jayaprakash A."/>
            <person name="Shah H."/>
            <person name="Paulsen I.T."/>
            <person name="Morino M."/>
            <person name="Takahashi Y."/>
            <person name="Narumi I."/>
            <person name="Sachidanandam R."/>
            <person name="Satoh K."/>
            <person name="Ito M."/>
            <person name="Krulwich T.A."/>
        </authorList>
    </citation>
    <scope>NUCLEOTIDE SEQUENCE [LARGE SCALE GENOMIC DNA]</scope>
    <source>
        <strain evidence="1 3">AV1934</strain>
    </source>
</reference>
<evidence type="ECO:0000313" key="2">
    <source>
        <dbReference type="EMBL" id="THG89103.1"/>
    </source>
</evidence>
<accession>A0A094YUK3</accession>
<proteinExistence type="predicted"/>
<evidence type="ECO:0000313" key="3">
    <source>
        <dbReference type="Proteomes" id="UP000002754"/>
    </source>
</evidence>
<dbReference type="AlphaFoldDB" id="A0A094YUK3"/>
<reference evidence="2 4" key="2">
    <citation type="submission" date="2014-01" db="EMBL/GenBank/DDBJ databases">
        <title>Draft genome sequencing of Bacillus alcalophilus CGMCC 1.3604.</title>
        <authorList>
            <person name="Yang J."/>
            <person name="Diao L."/>
            <person name="Yang S."/>
        </authorList>
    </citation>
    <scope>NUCLEOTIDE SEQUENCE [LARGE SCALE GENOMIC DNA]</scope>
    <source>
        <strain evidence="2 4">CGMCC 1.3604</strain>
    </source>
</reference>
<gene>
    <name evidence="2" type="ORF">AJ85_19550</name>
    <name evidence="1" type="ORF">BALCAV_0211740</name>
</gene>
<protein>
    <submittedName>
        <fullName evidence="1">Uncharacterized protein</fullName>
    </submittedName>
</protein>
<dbReference type="Proteomes" id="UP000297014">
    <property type="component" value="Unassembled WGS sequence"/>
</dbReference>
<sequence>MKKSLLLLTLIYSIIIQGFIGPSPATSFIKADVAYSETIWFPLQDTTTLNDASSDLNWKLISSDMTSRYGQVSSTYCHFIDSYVAQLILNDLLMTIKLQSTQFSFL</sequence>